<dbReference type="OrthoDB" id="2363873at2759"/>
<sequence>MCKCDRPGLLKWAKLVPLARYRRIPTTSQLLALFDATQFPAITRLPLNNRDTTQTLSPYPPFLNYFSHTQHNMPNHVVFDVVGTCVSFDAFYATIERTLGPQLKAHNITAQTLGFTWMTNAELQFTFLSISESYKPYKIVITELFYQTLAMIGISDPHSFATPEQRDACVAGYAALELRPGARECFAKLRDAGFTVWCLTTGDTQRVRGYFERAGVDMPLENFLSCDTAGVAKPALAAYRPAWERLGNEGGEKWFAAAHLWDVTAATKVGFRGAYCTVYEKEGAYKVFDAPLDVVSESLPEMAEKIIAASKQ</sequence>
<evidence type="ECO:0008006" key="4">
    <source>
        <dbReference type="Google" id="ProtNLM"/>
    </source>
</evidence>
<dbReference type="Gene3D" id="1.10.150.240">
    <property type="entry name" value="Putative phosphatase, domain 2"/>
    <property type="match status" value="1"/>
</dbReference>
<dbReference type="InterPro" id="IPR051540">
    <property type="entry name" value="S-2-haloacid_dehalogenase"/>
</dbReference>
<dbReference type="GO" id="GO:0016787">
    <property type="term" value="F:hydrolase activity"/>
    <property type="evidence" value="ECO:0007669"/>
    <property type="project" value="UniProtKB-KW"/>
</dbReference>
<reference evidence="2" key="2">
    <citation type="submission" date="2021-02" db="EMBL/GenBank/DDBJ databases">
        <title>Aspergillus luchuensis mut. kawachii IFO 4304 genome sequence.</title>
        <authorList>
            <person name="Mori K."/>
            <person name="Kadooka C."/>
            <person name="Goto M."/>
            <person name="Futagami T."/>
        </authorList>
    </citation>
    <scope>NUCLEOTIDE SEQUENCE</scope>
    <source>
        <strain evidence="2">IFO 4308</strain>
    </source>
</reference>
<dbReference type="InterPro" id="IPR023198">
    <property type="entry name" value="PGP-like_dom2"/>
</dbReference>
<dbReference type="AlphaFoldDB" id="A0A7R7W8I7"/>
<dbReference type="Gene3D" id="3.40.50.1000">
    <property type="entry name" value="HAD superfamily/HAD-like"/>
    <property type="match status" value="1"/>
</dbReference>
<dbReference type="RefSeq" id="XP_041542121.1">
    <property type="nucleotide sequence ID" value="XM_041688326.1"/>
</dbReference>
<evidence type="ECO:0000313" key="3">
    <source>
        <dbReference type="Proteomes" id="UP000661280"/>
    </source>
</evidence>
<gene>
    <name evidence="2" type="ORF">AKAW2_40038S</name>
</gene>
<dbReference type="InterPro" id="IPR036412">
    <property type="entry name" value="HAD-like_sf"/>
</dbReference>
<dbReference type="EMBL" id="AP024428">
    <property type="protein sequence ID" value="BCR98355.1"/>
    <property type="molecule type" value="Genomic_DNA"/>
</dbReference>
<protein>
    <recommendedName>
        <fullName evidence="4">2-haloalkanoic acid dehalogenase</fullName>
    </recommendedName>
</protein>
<dbReference type="GeneID" id="64959680"/>
<evidence type="ECO:0000256" key="1">
    <source>
        <dbReference type="ARBA" id="ARBA00022801"/>
    </source>
</evidence>
<dbReference type="Pfam" id="PF00702">
    <property type="entry name" value="Hydrolase"/>
    <property type="match status" value="1"/>
</dbReference>
<accession>A0A7R7W8I7</accession>
<dbReference type="SUPFAM" id="SSF56784">
    <property type="entry name" value="HAD-like"/>
    <property type="match status" value="1"/>
</dbReference>
<name>A0A7R7W8I7_ASPKA</name>
<dbReference type="SFLD" id="SFLDS00003">
    <property type="entry name" value="Haloacid_Dehalogenase"/>
    <property type="match status" value="1"/>
</dbReference>
<dbReference type="Proteomes" id="UP000661280">
    <property type="component" value="Chromosome 4"/>
</dbReference>
<dbReference type="PANTHER" id="PTHR43316:SF4">
    <property type="entry name" value="ACID DEHALOGENASE, PUTATIVE (AFU_ORTHOLOGUE AFUA_8G05870)-RELATED"/>
    <property type="match status" value="1"/>
</dbReference>
<dbReference type="InterPro" id="IPR023214">
    <property type="entry name" value="HAD_sf"/>
</dbReference>
<dbReference type="SFLD" id="SFLDG01129">
    <property type="entry name" value="C1.5:_HAD__Beta-PGM__Phosphata"/>
    <property type="match status" value="1"/>
</dbReference>
<dbReference type="PANTHER" id="PTHR43316">
    <property type="entry name" value="HYDROLASE, HALOACID DELAHOGENASE-RELATED"/>
    <property type="match status" value="1"/>
</dbReference>
<keyword evidence="1" id="KW-0378">Hydrolase</keyword>
<organism evidence="2 3">
    <name type="scientific">Aspergillus kawachii</name>
    <name type="common">White koji mold</name>
    <name type="synonym">Aspergillus awamori var. kawachi</name>
    <dbReference type="NCBI Taxonomy" id="1069201"/>
    <lineage>
        <taxon>Eukaryota</taxon>
        <taxon>Fungi</taxon>
        <taxon>Dikarya</taxon>
        <taxon>Ascomycota</taxon>
        <taxon>Pezizomycotina</taxon>
        <taxon>Eurotiomycetes</taxon>
        <taxon>Eurotiomycetidae</taxon>
        <taxon>Eurotiales</taxon>
        <taxon>Aspergillaceae</taxon>
        <taxon>Aspergillus</taxon>
        <taxon>Aspergillus subgen. Circumdati</taxon>
    </lineage>
</organism>
<evidence type="ECO:0000313" key="2">
    <source>
        <dbReference type="EMBL" id="BCR98355.1"/>
    </source>
</evidence>
<dbReference type="KEGG" id="aluc:AKAW2_40038S"/>
<keyword evidence="3" id="KW-1185">Reference proteome</keyword>
<reference evidence="2" key="1">
    <citation type="submission" date="2021-01" db="EMBL/GenBank/DDBJ databases">
        <authorList>
            <consortium name="Aspergillus luchuensis mut. kawachii IFO 4304 genome sequencing consortium"/>
            <person name="Kazuki M."/>
            <person name="Futagami T."/>
        </authorList>
    </citation>
    <scope>NUCLEOTIDE SEQUENCE</scope>
    <source>
        <strain evidence="2">IFO 4308</strain>
    </source>
</reference>
<proteinExistence type="predicted"/>